<accession>A0A955L021</accession>
<protein>
    <submittedName>
        <fullName evidence="1">Uncharacterized protein</fullName>
    </submittedName>
</protein>
<dbReference type="AlphaFoldDB" id="A0A955L021"/>
<dbReference type="Proteomes" id="UP000745577">
    <property type="component" value="Unassembled WGS sequence"/>
</dbReference>
<dbReference type="EMBL" id="JAGQLL010000006">
    <property type="protein sequence ID" value="MCA9379669.1"/>
    <property type="molecule type" value="Genomic_DNA"/>
</dbReference>
<reference evidence="1" key="2">
    <citation type="journal article" date="2021" name="Microbiome">
        <title>Successional dynamics and alternative stable states in a saline activated sludge microbial community over 9 years.</title>
        <authorList>
            <person name="Wang Y."/>
            <person name="Ye J."/>
            <person name="Ju F."/>
            <person name="Liu L."/>
            <person name="Boyd J.A."/>
            <person name="Deng Y."/>
            <person name="Parks D.H."/>
            <person name="Jiang X."/>
            <person name="Yin X."/>
            <person name="Woodcroft B.J."/>
            <person name="Tyson G.W."/>
            <person name="Hugenholtz P."/>
            <person name="Polz M.F."/>
            <person name="Zhang T."/>
        </authorList>
    </citation>
    <scope>NUCLEOTIDE SEQUENCE</scope>
    <source>
        <strain evidence="1">HKST-UBA15</strain>
    </source>
</reference>
<name>A0A955L021_9BACT</name>
<evidence type="ECO:0000313" key="1">
    <source>
        <dbReference type="EMBL" id="MCA9379669.1"/>
    </source>
</evidence>
<organism evidence="1 2">
    <name type="scientific">Candidatus Dojkabacteria bacterium</name>
    <dbReference type="NCBI Taxonomy" id="2099670"/>
    <lineage>
        <taxon>Bacteria</taxon>
        <taxon>Candidatus Dojkabacteria</taxon>
    </lineage>
</organism>
<evidence type="ECO:0000313" key="2">
    <source>
        <dbReference type="Proteomes" id="UP000745577"/>
    </source>
</evidence>
<proteinExistence type="predicted"/>
<sequence>MEKITFDSLKISPDRLLDKVKRDLEQGVAIDTSNVDHTEITKVWTDSQDWQFVIIGLSTLKPESILKAVEIQSTGQSKLFLRMKIQIDDDTPKISFQKLALKFAQIEEISHSDAQQFIEAFLVSSFNRTLTAELFDELAHDKNYFNWLSY</sequence>
<gene>
    <name evidence="1" type="ORF">KC675_00660</name>
</gene>
<comment type="caution">
    <text evidence="1">The sequence shown here is derived from an EMBL/GenBank/DDBJ whole genome shotgun (WGS) entry which is preliminary data.</text>
</comment>
<reference evidence="1" key="1">
    <citation type="submission" date="2020-04" db="EMBL/GenBank/DDBJ databases">
        <authorList>
            <person name="Zhang T."/>
        </authorList>
    </citation>
    <scope>NUCLEOTIDE SEQUENCE</scope>
    <source>
        <strain evidence="1">HKST-UBA15</strain>
    </source>
</reference>